<evidence type="ECO:0000313" key="1">
    <source>
        <dbReference type="EMBL" id="SOD38805.1"/>
    </source>
</evidence>
<accession>A0A286BXC4</accession>
<dbReference type="AlphaFoldDB" id="A0A286BXC4"/>
<dbReference type="OrthoDB" id="9875725at2"/>
<dbReference type="RefSeq" id="WP_097096676.1">
    <property type="nucleotide sequence ID" value="NZ_OCMY01000001.1"/>
</dbReference>
<proteinExistence type="predicted"/>
<evidence type="ECO:0000313" key="2">
    <source>
        <dbReference type="Proteomes" id="UP000219271"/>
    </source>
</evidence>
<organism evidence="1 2">
    <name type="scientific">Candidatus Pantoea floridensis</name>
    <dbReference type="NCBI Taxonomy" id="1938870"/>
    <lineage>
        <taxon>Bacteria</taxon>
        <taxon>Pseudomonadati</taxon>
        <taxon>Pseudomonadota</taxon>
        <taxon>Gammaproteobacteria</taxon>
        <taxon>Enterobacterales</taxon>
        <taxon>Erwiniaceae</taxon>
        <taxon>Pantoea</taxon>
    </lineage>
</organism>
<name>A0A286BXC4_9GAMM</name>
<protein>
    <submittedName>
        <fullName evidence="1">Uncharacterized protein</fullName>
    </submittedName>
</protein>
<reference evidence="2" key="1">
    <citation type="submission" date="2017-09" db="EMBL/GenBank/DDBJ databases">
        <authorList>
            <person name="Varghese N."/>
            <person name="Submissions S."/>
        </authorList>
    </citation>
    <scope>NUCLEOTIDE SEQUENCE [LARGE SCALE GENOMIC DNA]</scope>
    <source>
        <strain evidence="2">JKS000234</strain>
    </source>
</reference>
<keyword evidence="2" id="KW-1185">Reference proteome</keyword>
<dbReference type="EMBL" id="OCMY01000001">
    <property type="protein sequence ID" value="SOD38805.1"/>
    <property type="molecule type" value="Genomic_DNA"/>
</dbReference>
<sequence length="72" mass="8241">MNTKQLLKDTSAALTEAEYEISRWCSILRATDISDVPMLNVCREALAMWDKKHNELLSNISYLTTSTKINLH</sequence>
<dbReference type="Proteomes" id="UP000219271">
    <property type="component" value="Unassembled WGS sequence"/>
</dbReference>
<gene>
    <name evidence="1" type="ORF">SAMN06273570_3238</name>
</gene>